<organism evidence="4 5">
    <name type="scientific">Amylocarpus encephaloides</name>
    <dbReference type="NCBI Taxonomy" id="45428"/>
    <lineage>
        <taxon>Eukaryota</taxon>
        <taxon>Fungi</taxon>
        <taxon>Dikarya</taxon>
        <taxon>Ascomycota</taxon>
        <taxon>Pezizomycotina</taxon>
        <taxon>Leotiomycetes</taxon>
        <taxon>Helotiales</taxon>
        <taxon>Helotiales incertae sedis</taxon>
        <taxon>Amylocarpus</taxon>
    </lineage>
</organism>
<feature type="compositionally biased region" description="Basic and acidic residues" evidence="2">
    <location>
        <begin position="185"/>
        <end position="196"/>
    </location>
</feature>
<dbReference type="CDD" id="cd20393">
    <property type="entry name" value="Tudor_SGF29_rpt1"/>
    <property type="match status" value="1"/>
</dbReference>
<dbReference type="InterPro" id="IPR010750">
    <property type="entry name" value="SGF29_tudor-like_dom"/>
</dbReference>
<keyword evidence="1" id="KW-0175">Coiled coil</keyword>
<dbReference type="OrthoDB" id="10265994at2759"/>
<dbReference type="EMBL" id="MU251944">
    <property type="protein sequence ID" value="KAG9228430.1"/>
    <property type="molecule type" value="Genomic_DNA"/>
</dbReference>
<dbReference type="PANTHER" id="PTHR21539">
    <property type="entry name" value="SAGA-ASSOCIATED FACTOR 29"/>
    <property type="match status" value="1"/>
</dbReference>
<dbReference type="AlphaFoldDB" id="A0A9P7Y7A6"/>
<dbReference type="PROSITE" id="PS51518">
    <property type="entry name" value="SGF29_C"/>
    <property type="match status" value="1"/>
</dbReference>
<evidence type="ECO:0000256" key="2">
    <source>
        <dbReference type="SAM" id="MobiDB-lite"/>
    </source>
</evidence>
<feature type="region of interest" description="Disordered" evidence="2">
    <location>
        <begin position="117"/>
        <end position="196"/>
    </location>
</feature>
<dbReference type="Pfam" id="PF07039">
    <property type="entry name" value="SGF29_Tudor"/>
    <property type="match status" value="1"/>
</dbReference>
<feature type="coiled-coil region" evidence="1">
    <location>
        <begin position="34"/>
        <end position="64"/>
    </location>
</feature>
<protein>
    <submittedName>
        <fullName evidence="4">SGF29 tudor-like domain-containing protein</fullName>
    </submittedName>
</protein>
<dbReference type="Proteomes" id="UP000824998">
    <property type="component" value="Unassembled WGS sequence"/>
</dbReference>
<feature type="compositionally biased region" description="Basic and acidic residues" evidence="2">
    <location>
        <begin position="130"/>
        <end position="140"/>
    </location>
</feature>
<dbReference type="GO" id="GO:0000124">
    <property type="term" value="C:SAGA complex"/>
    <property type="evidence" value="ECO:0007669"/>
    <property type="project" value="InterPro"/>
</dbReference>
<dbReference type="InterPro" id="IPR047288">
    <property type="entry name" value="Tudor_SGF29_rpt1"/>
</dbReference>
<evidence type="ECO:0000259" key="3">
    <source>
        <dbReference type="PROSITE" id="PS51518"/>
    </source>
</evidence>
<keyword evidence="5" id="KW-1185">Reference proteome</keyword>
<proteinExistence type="predicted"/>
<accession>A0A9P7Y7A6</accession>
<sequence>MSAPGRRGPRGGARGGVNDAGEELAIFREIRAGIETLNQNERRAEELIKQIFAKESQIKEAQDAGVKPSLEDIDALSAMYRQQVKIAEDQKALLSRDGQIGLLQNMDILRALVANNEESQEARGSTSRDSYSRSVDHFDGPSDSPGPSPAENRHQRKLGGAARTSSQPPRSNIDIIIRADGPSEPSERSGGKESKPKIVYAVGDEVAFKRKSGEELDWIQGIVTRVIGEGKSRRYEVRDPYPDDPTMETIYKSSASQMVPIPPPNAKLEDYEVGKRVLALYPSTSTFYRADVKRMVEGGKEVLLLFEEELEGQQEKQVDRRLVLDHKG</sequence>
<dbReference type="InterPro" id="IPR037802">
    <property type="entry name" value="SGF29"/>
</dbReference>
<evidence type="ECO:0000313" key="4">
    <source>
        <dbReference type="EMBL" id="KAG9228430.1"/>
    </source>
</evidence>
<evidence type="ECO:0000313" key="5">
    <source>
        <dbReference type="Proteomes" id="UP000824998"/>
    </source>
</evidence>
<gene>
    <name evidence="4" type="ORF">BJ875DRAFT_477469</name>
</gene>
<feature type="domain" description="SGF29 C-terminal" evidence="3">
    <location>
        <begin position="196"/>
        <end position="328"/>
    </location>
</feature>
<evidence type="ECO:0000256" key="1">
    <source>
        <dbReference type="SAM" id="Coils"/>
    </source>
</evidence>
<dbReference type="Gene3D" id="2.30.30.140">
    <property type="match status" value="1"/>
</dbReference>
<comment type="caution">
    <text evidence="4">The sequence shown here is derived from an EMBL/GenBank/DDBJ whole genome shotgun (WGS) entry which is preliminary data.</text>
</comment>
<reference evidence="4" key="1">
    <citation type="journal article" date="2021" name="IMA Fungus">
        <title>Genomic characterization of three marine fungi, including Emericellopsis atlantica sp. nov. with signatures of a generalist lifestyle and marine biomass degradation.</title>
        <authorList>
            <person name="Hagestad O.C."/>
            <person name="Hou L."/>
            <person name="Andersen J.H."/>
            <person name="Hansen E.H."/>
            <person name="Altermark B."/>
            <person name="Li C."/>
            <person name="Kuhnert E."/>
            <person name="Cox R.J."/>
            <person name="Crous P.W."/>
            <person name="Spatafora J.W."/>
            <person name="Lail K."/>
            <person name="Amirebrahimi M."/>
            <person name="Lipzen A."/>
            <person name="Pangilinan J."/>
            <person name="Andreopoulos W."/>
            <person name="Hayes R.D."/>
            <person name="Ng V."/>
            <person name="Grigoriev I.V."/>
            <person name="Jackson S.A."/>
            <person name="Sutton T.D.S."/>
            <person name="Dobson A.D.W."/>
            <person name="Rama T."/>
        </authorList>
    </citation>
    <scope>NUCLEOTIDE SEQUENCE</scope>
    <source>
        <strain evidence="4">TRa018bII</strain>
    </source>
</reference>
<dbReference type="PANTHER" id="PTHR21539:SF0">
    <property type="entry name" value="SAGA-ASSOCIATED FACTOR 29"/>
    <property type="match status" value="1"/>
</dbReference>
<name>A0A9P7Y7A6_9HELO</name>